<sequence>MTGTATTTTTAALPDGATTGTPRAKGGGVNARGLRIGLRRGWTEYLHLVRDRRELINSTVGTVGIFALLILWIGDGPVEGTGVSQSTFMTIGFLAFTVFSNGLMALPMALTTDREDGTLLRLRTLPGGITAYLTGRAVTFLCQIVVQGVLILATGVVVGDAGLPRDWLTLAWALLLGTVAVVPLGVAIGCLLPNPKTAAGAVGLPMMILMVTSGVMIPVTFMPEPVQWISQAFPLYWQGLGLRAAFMPDSMLAAEIAGSWRLPWVALALGAWAVAGMLLAPVMVRRVTRRESGSRLADRRPAAQAP</sequence>
<dbReference type="InterPro" id="IPR013525">
    <property type="entry name" value="ABC2_TM"/>
</dbReference>
<dbReference type="PANTHER" id="PTHR43229">
    <property type="entry name" value="NODULATION PROTEIN J"/>
    <property type="match status" value="1"/>
</dbReference>
<keyword evidence="3 6" id="KW-1133">Transmembrane helix</keyword>
<evidence type="ECO:0000256" key="7">
    <source>
        <dbReference type="SAM" id="MobiDB-lite"/>
    </source>
</evidence>
<dbReference type="PROSITE" id="PS51012">
    <property type="entry name" value="ABC_TM2"/>
    <property type="match status" value="1"/>
</dbReference>
<organism evidence="9 10">
    <name type="scientific">Streptosporangium sandarakinum</name>
    <dbReference type="NCBI Taxonomy" id="1260955"/>
    <lineage>
        <taxon>Bacteria</taxon>
        <taxon>Bacillati</taxon>
        <taxon>Actinomycetota</taxon>
        <taxon>Actinomycetes</taxon>
        <taxon>Streptosporangiales</taxon>
        <taxon>Streptosporangiaceae</taxon>
        <taxon>Streptosporangium</taxon>
    </lineage>
</organism>
<feature type="transmembrane region" description="Helical" evidence="6">
    <location>
        <begin position="131"/>
        <end position="158"/>
    </location>
</feature>
<dbReference type="InterPro" id="IPR047817">
    <property type="entry name" value="ABC2_TM_bact-type"/>
</dbReference>
<evidence type="ECO:0000256" key="1">
    <source>
        <dbReference type="ARBA" id="ARBA00004141"/>
    </source>
</evidence>
<feature type="transmembrane region" description="Helical" evidence="6">
    <location>
        <begin position="55"/>
        <end position="74"/>
    </location>
</feature>
<name>A0A852VAR2_9ACTN</name>
<keyword evidence="5" id="KW-0046">Antibiotic resistance</keyword>
<dbReference type="PANTHER" id="PTHR43229:SF2">
    <property type="entry name" value="NODULATION PROTEIN J"/>
    <property type="match status" value="1"/>
</dbReference>
<keyword evidence="6" id="KW-1003">Cell membrane</keyword>
<feature type="transmembrane region" description="Helical" evidence="6">
    <location>
        <begin position="264"/>
        <end position="284"/>
    </location>
</feature>
<proteinExistence type="inferred from homology"/>
<dbReference type="EMBL" id="JACCCO010000003">
    <property type="protein sequence ID" value="NYF43205.1"/>
    <property type="molecule type" value="Genomic_DNA"/>
</dbReference>
<comment type="similarity">
    <text evidence="6">Belongs to the ABC-2 integral membrane protein family.</text>
</comment>
<gene>
    <name evidence="9" type="ORF">HDA43_005432</name>
</gene>
<keyword evidence="6" id="KW-0813">Transport</keyword>
<reference evidence="9 10" key="1">
    <citation type="submission" date="2020-07" db="EMBL/GenBank/DDBJ databases">
        <title>Sequencing the genomes of 1000 actinobacteria strains.</title>
        <authorList>
            <person name="Klenk H.-P."/>
        </authorList>
    </citation>
    <scope>NUCLEOTIDE SEQUENCE [LARGE SCALE GENOMIC DNA]</scope>
    <source>
        <strain evidence="9 10">DSM 45763</strain>
    </source>
</reference>
<feature type="region of interest" description="Disordered" evidence="7">
    <location>
        <begin position="1"/>
        <end position="28"/>
    </location>
</feature>
<dbReference type="Proteomes" id="UP000576393">
    <property type="component" value="Unassembled WGS sequence"/>
</dbReference>
<comment type="subcellular location">
    <subcellularLocation>
        <location evidence="6">Cell membrane</location>
        <topology evidence="6">Multi-pass membrane protein</topology>
    </subcellularLocation>
    <subcellularLocation>
        <location evidence="1">Membrane</location>
        <topology evidence="1">Multi-pass membrane protein</topology>
    </subcellularLocation>
</comment>
<evidence type="ECO:0000256" key="4">
    <source>
        <dbReference type="ARBA" id="ARBA00023136"/>
    </source>
</evidence>
<feature type="domain" description="ABC transmembrane type-2" evidence="8">
    <location>
        <begin position="53"/>
        <end position="287"/>
    </location>
</feature>
<evidence type="ECO:0000256" key="3">
    <source>
        <dbReference type="ARBA" id="ARBA00022989"/>
    </source>
</evidence>
<comment type="caution">
    <text evidence="9">The sequence shown here is derived from an EMBL/GenBank/DDBJ whole genome shotgun (WGS) entry which is preliminary data.</text>
</comment>
<dbReference type="Pfam" id="PF01061">
    <property type="entry name" value="ABC2_membrane"/>
    <property type="match status" value="1"/>
</dbReference>
<feature type="transmembrane region" description="Helical" evidence="6">
    <location>
        <begin position="86"/>
        <end position="110"/>
    </location>
</feature>
<dbReference type="AlphaFoldDB" id="A0A852VAR2"/>
<keyword evidence="2 6" id="KW-0812">Transmembrane</keyword>
<evidence type="ECO:0000256" key="6">
    <source>
        <dbReference type="RuleBase" id="RU361157"/>
    </source>
</evidence>
<accession>A0A852VAR2</accession>
<dbReference type="GO" id="GO:0043190">
    <property type="term" value="C:ATP-binding cassette (ABC) transporter complex"/>
    <property type="evidence" value="ECO:0007669"/>
    <property type="project" value="InterPro"/>
</dbReference>
<evidence type="ECO:0000256" key="5">
    <source>
        <dbReference type="ARBA" id="ARBA00023251"/>
    </source>
</evidence>
<feature type="compositionally biased region" description="Low complexity" evidence="7">
    <location>
        <begin position="1"/>
        <end position="21"/>
    </location>
</feature>
<feature type="transmembrane region" description="Helical" evidence="6">
    <location>
        <begin position="170"/>
        <end position="192"/>
    </location>
</feature>
<protein>
    <recommendedName>
        <fullName evidence="6">Transport permease protein</fullName>
    </recommendedName>
</protein>
<evidence type="ECO:0000259" key="8">
    <source>
        <dbReference type="PROSITE" id="PS51012"/>
    </source>
</evidence>
<evidence type="ECO:0000313" key="9">
    <source>
        <dbReference type="EMBL" id="NYF43205.1"/>
    </source>
</evidence>
<keyword evidence="4 6" id="KW-0472">Membrane</keyword>
<keyword evidence="10" id="KW-1185">Reference proteome</keyword>
<evidence type="ECO:0000256" key="2">
    <source>
        <dbReference type="ARBA" id="ARBA00022692"/>
    </source>
</evidence>
<dbReference type="RefSeq" id="WP_179826604.1">
    <property type="nucleotide sequence ID" value="NZ_JACCCO010000003.1"/>
</dbReference>
<dbReference type="GO" id="GO:0046677">
    <property type="term" value="P:response to antibiotic"/>
    <property type="evidence" value="ECO:0007669"/>
    <property type="project" value="UniProtKB-KW"/>
</dbReference>
<feature type="transmembrane region" description="Helical" evidence="6">
    <location>
        <begin position="199"/>
        <end position="221"/>
    </location>
</feature>
<dbReference type="InterPro" id="IPR051784">
    <property type="entry name" value="Nod_factor_ABC_transporter"/>
</dbReference>
<dbReference type="GO" id="GO:0140359">
    <property type="term" value="F:ABC-type transporter activity"/>
    <property type="evidence" value="ECO:0007669"/>
    <property type="project" value="InterPro"/>
</dbReference>
<evidence type="ECO:0000313" key="10">
    <source>
        <dbReference type="Proteomes" id="UP000576393"/>
    </source>
</evidence>
<dbReference type="PIRSF" id="PIRSF006648">
    <property type="entry name" value="DrrB"/>
    <property type="match status" value="1"/>
</dbReference>
<dbReference type="InterPro" id="IPR000412">
    <property type="entry name" value="ABC_2_transport"/>
</dbReference>